<evidence type="ECO:0000259" key="7">
    <source>
        <dbReference type="Pfam" id="PF00534"/>
    </source>
</evidence>
<dbReference type="InterPro" id="IPR001296">
    <property type="entry name" value="Glyco_trans_1"/>
</dbReference>
<dbReference type="PANTHER" id="PTHR37316:SF3">
    <property type="entry name" value="TEICHOIC ACID GLYCEROL-PHOSPHATE TRANSFERASE"/>
    <property type="match status" value="1"/>
</dbReference>
<organism evidence="8 9">
    <name type="scientific">Candidatus Anaerostipes avistercoris</name>
    <dbReference type="NCBI Taxonomy" id="2838462"/>
    <lineage>
        <taxon>Bacteria</taxon>
        <taxon>Bacillati</taxon>
        <taxon>Bacillota</taxon>
        <taxon>Clostridia</taxon>
        <taxon>Lachnospirales</taxon>
        <taxon>Lachnospiraceae</taxon>
        <taxon>Anaerostipes</taxon>
    </lineage>
</organism>
<dbReference type="Gene3D" id="3.40.50.2000">
    <property type="entry name" value="Glycogen Phosphorylase B"/>
    <property type="match status" value="2"/>
</dbReference>
<comment type="similarity">
    <text evidence="2">Belongs to the CDP-glycerol glycerophosphotransferase family.</text>
</comment>
<evidence type="ECO:0000313" key="9">
    <source>
        <dbReference type="Proteomes" id="UP000823904"/>
    </source>
</evidence>
<evidence type="ECO:0000256" key="2">
    <source>
        <dbReference type="ARBA" id="ARBA00010488"/>
    </source>
</evidence>
<reference evidence="8" key="1">
    <citation type="journal article" date="2021" name="PeerJ">
        <title>Extensive microbial diversity within the chicken gut microbiome revealed by metagenomics and culture.</title>
        <authorList>
            <person name="Gilroy R."/>
            <person name="Ravi A."/>
            <person name="Getino M."/>
            <person name="Pursley I."/>
            <person name="Horton D.L."/>
            <person name="Alikhan N.F."/>
            <person name="Baker D."/>
            <person name="Gharbi K."/>
            <person name="Hall N."/>
            <person name="Watson M."/>
            <person name="Adriaenssens E.M."/>
            <person name="Foster-Nyarko E."/>
            <person name="Jarju S."/>
            <person name="Secka A."/>
            <person name="Antonio M."/>
            <person name="Oren A."/>
            <person name="Chaudhuri R.R."/>
            <person name="La Ragione R."/>
            <person name="Hildebrand F."/>
            <person name="Pallen M.J."/>
        </authorList>
    </citation>
    <scope>NUCLEOTIDE SEQUENCE</scope>
    <source>
        <strain evidence="8">ChiSjej3B21-8574</strain>
    </source>
</reference>
<dbReference type="CDD" id="cd03811">
    <property type="entry name" value="GT4_GT28_WabH-like"/>
    <property type="match status" value="1"/>
</dbReference>
<dbReference type="InterPro" id="IPR043149">
    <property type="entry name" value="TagF_N"/>
</dbReference>
<dbReference type="Gene3D" id="3.40.50.12580">
    <property type="match status" value="1"/>
</dbReference>
<reference evidence="8" key="2">
    <citation type="submission" date="2021-04" db="EMBL/GenBank/DDBJ databases">
        <authorList>
            <person name="Gilroy R."/>
        </authorList>
    </citation>
    <scope>NUCLEOTIDE SEQUENCE</scope>
    <source>
        <strain evidence="8">ChiSjej3B21-8574</strain>
    </source>
</reference>
<keyword evidence="5" id="KW-0777">Teichoic acid biosynthesis</keyword>
<keyword evidence="4" id="KW-0808">Transferase</keyword>
<dbReference type="Gene3D" id="3.40.50.11820">
    <property type="match status" value="1"/>
</dbReference>
<dbReference type="GO" id="GO:0019350">
    <property type="term" value="P:teichoic acid biosynthetic process"/>
    <property type="evidence" value="ECO:0007669"/>
    <property type="project" value="UniProtKB-KW"/>
</dbReference>
<keyword evidence="6" id="KW-0472">Membrane</keyword>
<evidence type="ECO:0000313" key="8">
    <source>
        <dbReference type="EMBL" id="HJC50623.1"/>
    </source>
</evidence>
<evidence type="ECO:0000256" key="6">
    <source>
        <dbReference type="ARBA" id="ARBA00023136"/>
    </source>
</evidence>
<evidence type="ECO:0000256" key="1">
    <source>
        <dbReference type="ARBA" id="ARBA00004202"/>
    </source>
</evidence>
<dbReference type="PANTHER" id="PTHR37316">
    <property type="entry name" value="TEICHOIC ACID GLYCEROL-PHOSPHATE PRIMASE"/>
    <property type="match status" value="1"/>
</dbReference>
<gene>
    <name evidence="8" type="ORF">H9754_08655</name>
</gene>
<proteinExistence type="inferred from homology"/>
<dbReference type="EMBL" id="DWWD01000032">
    <property type="protein sequence ID" value="HJC50623.1"/>
    <property type="molecule type" value="Genomic_DNA"/>
</dbReference>
<dbReference type="InterPro" id="IPR043148">
    <property type="entry name" value="TagF_C"/>
</dbReference>
<evidence type="ECO:0000256" key="4">
    <source>
        <dbReference type="ARBA" id="ARBA00022679"/>
    </source>
</evidence>
<dbReference type="GO" id="GO:0047355">
    <property type="term" value="F:CDP-glycerol glycerophosphotransferase activity"/>
    <property type="evidence" value="ECO:0007669"/>
    <property type="project" value="InterPro"/>
</dbReference>
<feature type="domain" description="Glycosyl transferase family 1" evidence="7">
    <location>
        <begin position="683"/>
        <end position="818"/>
    </location>
</feature>
<name>A0A9D2T859_9FIRM</name>
<dbReference type="GO" id="GO:0005886">
    <property type="term" value="C:plasma membrane"/>
    <property type="evidence" value="ECO:0007669"/>
    <property type="project" value="UniProtKB-SubCell"/>
</dbReference>
<evidence type="ECO:0000256" key="5">
    <source>
        <dbReference type="ARBA" id="ARBA00022944"/>
    </source>
</evidence>
<dbReference type="AlphaFoldDB" id="A0A9D2T859"/>
<comment type="caution">
    <text evidence="8">The sequence shown here is derived from an EMBL/GenBank/DDBJ whole genome shotgun (WGS) entry which is preliminary data.</text>
</comment>
<dbReference type="Proteomes" id="UP000823904">
    <property type="component" value="Unassembled WGS sequence"/>
</dbReference>
<sequence length="845" mass="99272">MNTLRKIKTIRQEWEAVKKESRVFINQTEARQSSVKFAEAYKRQKVNENKILYESYWGRGMIDNPYAIFLELMSRDKYQKFTHIWVLDDFEKNGPVLQKYQNNPQVQFVLFGSQEYLNALASAKYLINNTTFPHYFVKKQEQIYMNTWHGTPLKSMGYDVPDGSSSSANTIRNFLHADYLLSANRLMTKMYLKSYKLEGILPGQIIEEGQPRNDLLIRGEKEPLYEKLRQYGIFVEKEKKIILYAPTWREAQEGGLKVNPDELIHVKERLEENIDTREYQILIKPHQYVYQQLKDREEYRNLLIPAAMDANELMVLTDILISDYSSIFLDYMVLDRPILFYVPDLENYKEMRGLDIKLEDLPGPYSSHICDIAGYIKHIEWVQQEYKEKYQEMKQNICGMDDGNVCQRIVDGIFEKRRKCRSITGQHRKKRLLISCGGLAENGITHSFMSLLEQMDYNDWDVTALVGDNPKDRAKHRKVNGLNQNVRTLVLCGFRASTLKEEQRRMITARHGLYHPVWKGVCPWEMYEREYRRIVGMAQFDYIVDFQGYNVILTSVLSRGKAKKKSIWLHNDILADMNKKVNGKKKNWESLHYNVSMYPYFDFLVSCSKEVMKVNREKLSVRETYGKFRYAKNTVNQKRIEYYLKHQEIIKVRSREYLMKNENQAGWDSRRVDIVRLPERENINFLTMGRMSVEKNHTALIHAFSRLHEKYETVRLFIIGAGPLDEKIRQCISDLDLCSYITLTGNIENPFAFMKRSDCFILPSIHEGQPMVLLEARVCGLPIIVSDFSTVNDSLYPDGQLLIGTDEESIYNGLKTFIEGTVPKCEFDLETYNQEAYEEFQTAIQ</sequence>
<accession>A0A9D2T859</accession>
<keyword evidence="3" id="KW-1003">Cell membrane</keyword>
<dbReference type="Pfam" id="PF00534">
    <property type="entry name" value="Glycos_transf_1"/>
    <property type="match status" value="1"/>
</dbReference>
<dbReference type="InterPro" id="IPR007554">
    <property type="entry name" value="Glycerophosphate_synth"/>
</dbReference>
<evidence type="ECO:0000256" key="3">
    <source>
        <dbReference type="ARBA" id="ARBA00022475"/>
    </source>
</evidence>
<comment type="subcellular location">
    <subcellularLocation>
        <location evidence="1">Cell membrane</location>
        <topology evidence="1">Peripheral membrane protein</topology>
    </subcellularLocation>
</comment>
<dbReference type="InterPro" id="IPR051612">
    <property type="entry name" value="Teichoic_Acid_Biosynth"/>
</dbReference>
<dbReference type="Pfam" id="PF04464">
    <property type="entry name" value="Glyphos_transf"/>
    <property type="match status" value="1"/>
</dbReference>
<protein>
    <submittedName>
        <fullName evidence="8">CDP-glycerol glycerophosphotransferase family protein</fullName>
    </submittedName>
</protein>
<dbReference type="SUPFAM" id="SSF53756">
    <property type="entry name" value="UDP-Glycosyltransferase/glycogen phosphorylase"/>
    <property type="match status" value="2"/>
</dbReference>